<evidence type="ECO:0000256" key="3">
    <source>
        <dbReference type="ARBA" id="ARBA00023242"/>
    </source>
</evidence>
<accession>A0ABD2NQQ6</accession>
<comment type="subcellular location">
    <subcellularLocation>
        <location evidence="1">Nucleus</location>
    </subcellularLocation>
</comment>
<keyword evidence="3" id="KW-0539">Nucleus</keyword>
<evidence type="ECO:0000259" key="4">
    <source>
        <dbReference type="Pfam" id="PF06978"/>
    </source>
</evidence>
<keyword evidence="8" id="KW-1185">Reference proteome</keyword>
<dbReference type="Proteomes" id="UP001516400">
    <property type="component" value="Unassembled WGS sequence"/>
</dbReference>
<proteinExistence type="predicted"/>
<protein>
    <submittedName>
        <fullName evidence="7">Uncharacterized protein</fullName>
    </submittedName>
</protein>
<evidence type="ECO:0000313" key="8">
    <source>
        <dbReference type="Proteomes" id="UP001516400"/>
    </source>
</evidence>
<comment type="caution">
    <text evidence="7">The sequence shown here is derived from an EMBL/GenBank/DDBJ whole genome shotgun (WGS) entry which is preliminary data.</text>
</comment>
<dbReference type="GO" id="GO:0005634">
    <property type="term" value="C:nucleus"/>
    <property type="evidence" value="ECO:0007669"/>
    <property type="project" value="UniProtKB-SubCell"/>
</dbReference>
<evidence type="ECO:0000259" key="6">
    <source>
        <dbReference type="Pfam" id="PF22770"/>
    </source>
</evidence>
<name>A0ABD2NQQ6_9CUCU</name>
<feature type="domain" description="POPLD" evidence="5">
    <location>
        <begin position="455"/>
        <end position="544"/>
    </location>
</feature>
<dbReference type="PANTHER" id="PTHR22731:SF3">
    <property type="entry name" value="RIBONUCLEASES P_MRP PROTEIN SUBUNIT POP1"/>
    <property type="match status" value="1"/>
</dbReference>
<sequence>METFDTFQTATTSESNIDLPGGLEISKFSYARSKEIEVMRKSLASAGSSTKLAFQKLPRHMRRRAMSHNPKRLPRRLREIHLNQMKKSGIPPKLKRPSRKYRRKPRNLLEQYTRRQSKIKWLTTHIWHAKRFHMIEKWGYKLPERPCDKAFTACYRATKNHCLLQDISYFQCVEISGKYELIIEQLKKITNEGTGLSIGSRVYAKGCREGRTTLYEYGSDLKKPIGIVEFLWRFKCDQSDKLWIWIHAAFYEESFTTLLNSFGIEKSEKEQYVNEATLIKVRELRTELNRFRLSGTLSNSVIQNCFKIYDTTSFLSEWFKEFYKSEQEMVIHQNNYWNDLKSITSTNILPPHIILPVIVYDPRLNAPRIRTKSEHVFGNNGMQNFEVPKSGVSPLWDEDLRKIINSSKVSNSEVAKLRSSILVPATDLTQLGYPVPIILIQKPGNRVDNLGYSSGWDIILPSSWAQPIWLSLIMCGARSGGLREFKHHNFEIGKPDFLYPDTFSGKIEEVYVTTDYTKTYFRKPPNKRTNFNKFRIACPFEFKWGMLIENWLGQGIDSFMVLRKRNQLSEIQQKLSLREGNISVPSNCLVPIRVQCNKGVPKKFAIICVPKENDLTNVPIEPKSVDSNQKKRKILRNQHKTLLKRLRQRRKRDKQLGNAIKSIDIGNLKEYSEQMKKLWIPDVANIKNSCSREVLGFITEGGFSFSLGKAKGIGYIAGAALNAIKNLGNKILIRNINSRQYYIAKLSVIVDL</sequence>
<dbReference type="Pfam" id="PF22770">
    <property type="entry name" value="POP1_C"/>
    <property type="match status" value="1"/>
</dbReference>
<gene>
    <name evidence="7" type="ORF">HHI36_004277</name>
</gene>
<dbReference type="GO" id="GO:0008033">
    <property type="term" value="P:tRNA processing"/>
    <property type="evidence" value="ECO:0007669"/>
    <property type="project" value="UniProtKB-KW"/>
</dbReference>
<keyword evidence="2" id="KW-0819">tRNA processing</keyword>
<feature type="domain" description="Pop1 N-terminal" evidence="4">
    <location>
        <begin position="28"/>
        <end position="105"/>
    </location>
</feature>
<dbReference type="InterPro" id="IPR012590">
    <property type="entry name" value="POPLD_dom"/>
</dbReference>
<dbReference type="InterPro" id="IPR055079">
    <property type="entry name" value="POP1_C"/>
</dbReference>
<evidence type="ECO:0000256" key="2">
    <source>
        <dbReference type="ARBA" id="ARBA00022694"/>
    </source>
</evidence>
<feature type="domain" description="Pop1 N-terminal" evidence="4">
    <location>
        <begin position="111"/>
        <end position="177"/>
    </location>
</feature>
<evidence type="ECO:0000256" key="1">
    <source>
        <dbReference type="ARBA" id="ARBA00004123"/>
    </source>
</evidence>
<dbReference type="InterPro" id="IPR039182">
    <property type="entry name" value="Pop1"/>
</dbReference>
<evidence type="ECO:0000259" key="5">
    <source>
        <dbReference type="Pfam" id="PF08170"/>
    </source>
</evidence>
<reference evidence="7 8" key="1">
    <citation type="journal article" date="2021" name="BMC Biol.">
        <title>Horizontally acquired antibacterial genes associated with adaptive radiation of ladybird beetles.</title>
        <authorList>
            <person name="Li H.S."/>
            <person name="Tang X.F."/>
            <person name="Huang Y.H."/>
            <person name="Xu Z.Y."/>
            <person name="Chen M.L."/>
            <person name="Du X.Y."/>
            <person name="Qiu B.Y."/>
            <person name="Chen P.T."/>
            <person name="Zhang W."/>
            <person name="Slipinski A."/>
            <person name="Escalona H.E."/>
            <person name="Waterhouse R.M."/>
            <person name="Zwick A."/>
            <person name="Pang H."/>
        </authorList>
    </citation>
    <scope>NUCLEOTIDE SEQUENCE [LARGE SCALE GENOMIC DNA]</scope>
    <source>
        <strain evidence="7">SYSU2018</strain>
    </source>
</reference>
<dbReference type="AlphaFoldDB" id="A0ABD2NQQ6"/>
<dbReference type="EMBL" id="JABFTP020000144">
    <property type="protein sequence ID" value="KAL3281053.1"/>
    <property type="molecule type" value="Genomic_DNA"/>
</dbReference>
<dbReference type="Pfam" id="PF08170">
    <property type="entry name" value="POPLD"/>
    <property type="match status" value="1"/>
</dbReference>
<feature type="domain" description="POP1 C-terminal" evidence="6">
    <location>
        <begin position="588"/>
        <end position="750"/>
    </location>
</feature>
<dbReference type="Pfam" id="PF06978">
    <property type="entry name" value="POP1_N"/>
    <property type="match status" value="2"/>
</dbReference>
<organism evidence="7 8">
    <name type="scientific">Cryptolaemus montrouzieri</name>
    <dbReference type="NCBI Taxonomy" id="559131"/>
    <lineage>
        <taxon>Eukaryota</taxon>
        <taxon>Metazoa</taxon>
        <taxon>Ecdysozoa</taxon>
        <taxon>Arthropoda</taxon>
        <taxon>Hexapoda</taxon>
        <taxon>Insecta</taxon>
        <taxon>Pterygota</taxon>
        <taxon>Neoptera</taxon>
        <taxon>Endopterygota</taxon>
        <taxon>Coleoptera</taxon>
        <taxon>Polyphaga</taxon>
        <taxon>Cucujiformia</taxon>
        <taxon>Coccinelloidea</taxon>
        <taxon>Coccinellidae</taxon>
        <taxon>Scymninae</taxon>
        <taxon>Scymnini</taxon>
        <taxon>Cryptolaemus</taxon>
    </lineage>
</organism>
<dbReference type="InterPro" id="IPR009723">
    <property type="entry name" value="Pop1_N"/>
</dbReference>
<dbReference type="PANTHER" id="PTHR22731">
    <property type="entry name" value="RIBONUCLEASES P/MRP PROTEIN SUBUNIT POP1"/>
    <property type="match status" value="1"/>
</dbReference>
<evidence type="ECO:0000313" key="7">
    <source>
        <dbReference type="EMBL" id="KAL3281053.1"/>
    </source>
</evidence>